<keyword evidence="1" id="KW-0238">DNA-binding</keyword>
<dbReference type="RefSeq" id="WP_317138906.1">
    <property type="nucleotide sequence ID" value="NZ_CP118157.1"/>
</dbReference>
<organism evidence="3 4">
    <name type="scientific">Microbacterium betulae</name>
    <dbReference type="NCBI Taxonomy" id="2981139"/>
    <lineage>
        <taxon>Bacteria</taxon>
        <taxon>Bacillati</taxon>
        <taxon>Actinomycetota</taxon>
        <taxon>Actinomycetes</taxon>
        <taxon>Micrococcales</taxon>
        <taxon>Microbacteriaceae</taxon>
        <taxon>Microbacterium</taxon>
    </lineage>
</organism>
<dbReference type="InterPro" id="IPR001387">
    <property type="entry name" value="Cro/C1-type_HTH"/>
</dbReference>
<dbReference type="InterPro" id="IPR050807">
    <property type="entry name" value="TransReg_Diox_bact_type"/>
</dbReference>
<proteinExistence type="predicted"/>
<dbReference type="PANTHER" id="PTHR46797:SF1">
    <property type="entry name" value="METHYLPHOSPHONATE SYNTHASE"/>
    <property type="match status" value="1"/>
</dbReference>
<dbReference type="Gene3D" id="2.60.120.10">
    <property type="entry name" value="Jelly Rolls"/>
    <property type="match status" value="1"/>
</dbReference>
<dbReference type="Pfam" id="PF13560">
    <property type="entry name" value="HTH_31"/>
    <property type="match status" value="1"/>
</dbReference>
<keyword evidence="4" id="KW-1185">Reference proteome</keyword>
<evidence type="ECO:0000313" key="4">
    <source>
        <dbReference type="Proteomes" id="UP001305498"/>
    </source>
</evidence>
<dbReference type="CDD" id="cd02209">
    <property type="entry name" value="cupin_XRE_C"/>
    <property type="match status" value="1"/>
</dbReference>
<dbReference type="Pfam" id="PF07883">
    <property type="entry name" value="Cupin_2"/>
    <property type="match status" value="1"/>
</dbReference>
<dbReference type="InterPro" id="IPR010982">
    <property type="entry name" value="Lambda_DNA-bd_dom_sf"/>
</dbReference>
<gene>
    <name evidence="3" type="ORF">N8K70_13705</name>
</gene>
<dbReference type="InterPro" id="IPR011051">
    <property type="entry name" value="RmlC_Cupin_sf"/>
</dbReference>
<accession>A0AA97FG99</accession>
<dbReference type="Gene3D" id="1.10.260.40">
    <property type="entry name" value="lambda repressor-like DNA-binding domains"/>
    <property type="match status" value="1"/>
</dbReference>
<reference evidence="3 4" key="1">
    <citation type="submission" date="2023-02" db="EMBL/GenBank/DDBJ databases">
        <title>Microbacterium betulae sp. nov., isolated from birch wood.</title>
        <authorList>
            <person name="Pasciak M."/>
            <person name="Pawlik K.J."/>
            <person name="Martynowski D."/>
            <person name="Laczmanski L."/>
            <person name="Ciekot J."/>
            <person name="Szponar B."/>
            <person name="Wojcik-Fatla A."/>
            <person name="Mackiewicz B."/>
            <person name="Farian E."/>
            <person name="Cholewa G."/>
            <person name="Cholewa A."/>
            <person name="Dutkiewicz J."/>
        </authorList>
    </citation>
    <scope>NUCLEOTIDE SEQUENCE [LARGE SCALE GENOMIC DNA]</scope>
    <source>
        <strain evidence="3 4">AB</strain>
    </source>
</reference>
<evidence type="ECO:0000256" key="1">
    <source>
        <dbReference type="ARBA" id="ARBA00023125"/>
    </source>
</evidence>
<dbReference type="GO" id="GO:0005829">
    <property type="term" value="C:cytosol"/>
    <property type="evidence" value="ECO:0007669"/>
    <property type="project" value="TreeGrafter"/>
</dbReference>
<dbReference type="InterPro" id="IPR014710">
    <property type="entry name" value="RmlC-like_jellyroll"/>
</dbReference>
<dbReference type="GO" id="GO:0003700">
    <property type="term" value="F:DNA-binding transcription factor activity"/>
    <property type="evidence" value="ECO:0007669"/>
    <property type="project" value="TreeGrafter"/>
</dbReference>
<dbReference type="InterPro" id="IPR013096">
    <property type="entry name" value="Cupin_2"/>
</dbReference>
<dbReference type="PROSITE" id="PS50943">
    <property type="entry name" value="HTH_CROC1"/>
    <property type="match status" value="1"/>
</dbReference>
<dbReference type="PANTHER" id="PTHR46797">
    <property type="entry name" value="HTH-TYPE TRANSCRIPTIONAL REGULATOR"/>
    <property type="match status" value="1"/>
</dbReference>
<dbReference type="Proteomes" id="UP001305498">
    <property type="component" value="Chromosome"/>
</dbReference>
<dbReference type="GO" id="GO:0003677">
    <property type="term" value="F:DNA binding"/>
    <property type="evidence" value="ECO:0007669"/>
    <property type="project" value="UniProtKB-KW"/>
</dbReference>
<sequence>MTDGALDADLGAAVGGEIRRLRTRAGLTTRELAARAEMSQPFLSQIERGSSAPSMASVYRLARALGVRPGDLLPSVDPHDVDVVRAGEGDRLPVADHPDAAVGRALLLREGGTLEAVEYSFGPDDYIAEWFEQPGDTGLYVVSGALEVDVLGADTVALGAGDFLHLPPGARDRWRHVGAGTTRVVIMTSTPRTR</sequence>
<evidence type="ECO:0000313" key="3">
    <source>
        <dbReference type="EMBL" id="WOF22435.1"/>
    </source>
</evidence>
<dbReference type="EMBL" id="CP118157">
    <property type="protein sequence ID" value="WOF22435.1"/>
    <property type="molecule type" value="Genomic_DNA"/>
</dbReference>
<dbReference type="SUPFAM" id="SSF47413">
    <property type="entry name" value="lambda repressor-like DNA-binding domains"/>
    <property type="match status" value="1"/>
</dbReference>
<dbReference type="KEGG" id="mbet:N8K70_13705"/>
<feature type="domain" description="HTH cro/C1-type" evidence="2">
    <location>
        <begin position="18"/>
        <end position="72"/>
    </location>
</feature>
<protein>
    <submittedName>
        <fullName evidence="3">XRE family transcriptional regulator</fullName>
    </submittedName>
</protein>
<dbReference type="SMART" id="SM00530">
    <property type="entry name" value="HTH_XRE"/>
    <property type="match status" value="1"/>
</dbReference>
<dbReference type="CDD" id="cd00093">
    <property type="entry name" value="HTH_XRE"/>
    <property type="match status" value="1"/>
</dbReference>
<dbReference type="AlphaFoldDB" id="A0AA97FG99"/>
<dbReference type="SUPFAM" id="SSF51182">
    <property type="entry name" value="RmlC-like cupins"/>
    <property type="match status" value="1"/>
</dbReference>
<evidence type="ECO:0000259" key="2">
    <source>
        <dbReference type="PROSITE" id="PS50943"/>
    </source>
</evidence>
<name>A0AA97FG99_9MICO</name>